<dbReference type="Proteomes" id="UP000019471">
    <property type="component" value="Unassembled WGS sequence"/>
</dbReference>
<dbReference type="AlphaFoldDB" id="W9WKR4"/>
<feature type="compositionally biased region" description="Polar residues" evidence="1">
    <location>
        <begin position="94"/>
        <end position="105"/>
    </location>
</feature>
<reference evidence="2 3" key="1">
    <citation type="submission" date="2013-03" db="EMBL/GenBank/DDBJ databases">
        <title>The Genome Sequence of Cladophialophora psammophila CBS 110553.</title>
        <authorList>
            <consortium name="The Broad Institute Genomics Platform"/>
            <person name="Cuomo C."/>
            <person name="de Hoog S."/>
            <person name="Gorbushina A."/>
            <person name="Walker B."/>
            <person name="Young S.K."/>
            <person name="Zeng Q."/>
            <person name="Gargeya S."/>
            <person name="Fitzgerald M."/>
            <person name="Haas B."/>
            <person name="Abouelleil A."/>
            <person name="Allen A.W."/>
            <person name="Alvarado L."/>
            <person name="Arachchi H.M."/>
            <person name="Berlin A.M."/>
            <person name="Chapman S.B."/>
            <person name="Gainer-Dewar J."/>
            <person name="Goldberg J."/>
            <person name="Griggs A."/>
            <person name="Gujja S."/>
            <person name="Hansen M."/>
            <person name="Howarth C."/>
            <person name="Imamovic A."/>
            <person name="Ireland A."/>
            <person name="Larimer J."/>
            <person name="McCowan C."/>
            <person name="Murphy C."/>
            <person name="Pearson M."/>
            <person name="Poon T.W."/>
            <person name="Priest M."/>
            <person name="Roberts A."/>
            <person name="Saif S."/>
            <person name="Shea T."/>
            <person name="Sisk P."/>
            <person name="Sykes S."/>
            <person name="Wortman J."/>
            <person name="Nusbaum C."/>
            <person name="Birren B."/>
        </authorList>
    </citation>
    <scope>NUCLEOTIDE SEQUENCE [LARGE SCALE GENOMIC DNA]</scope>
    <source>
        <strain evidence="2 3">CBS 110553</strain>
    </source>
</reference>
<sequence>MAPRQSTKGKGKSPTRKSSATYPPKMITQLHSSEINLDLEAIKLGHTPADQGGRIEKPTNDRIASTMENIALRKRAVIGELAEERRGLGEESKSTPSMPCSSTSEVTSKYKDISRLLASFPESNIRPAVDTALTSSANTSQVNPQKVEDLFPERTEAVRKAEVSALMRAIEFKGNPVKASPFLEAVGRGGGDALRTLPYPLNNRRFLRHYVAPLFELEIGCLHCEEGFLTQSPAVEQLEKRLLDRLDSCEQIAIKVIAVIDAMDKQWEALLAAKDSDSTGFFRCRKAYSRLEKRVQTEAPKHRKCPYWAYTQQLALLRAEKRVEEQLWEKPMLAENLPEPVTTTYHHPRLLAEVL</sequence>
<dbReference type="RefSeq" id="XP_007747308.1">
    <property type="nucleotide sequence ID" value="XM_007749118.1"/>
</dbReference>
<comment type="caution">
    <text evidence="2">The sequence shown here is derived from an EMBL/GenBank/DDBJ whole genome shotgun (WGS) entry which is preliminary data.</text>
</comment>
<feature type="region of interest" description="Disordered" evidence="1">
    <location>
        <begin position="85"/>
        <end position="105"/>
    </location>
</feature>
<dbReference type="GeneID" id="19193235"/>
<gene>
    <name evidence="2" type="ORF">A1O5_08536</name>
</gene>
<evidence type="ECO:0000256" key="1">
    <source>
        <dbReference type="SAM" id="MobiDB-lite"/>
    </source>
</evidence>
<organism evidence="2 3">
    <name type="scientific">Cladophialophora psammophila CBS 110553</name>
    <dbReference type="NCBI Taxonomy" id="1182543"/>
    <lineage>
        <taxon>Eukaryota</taxon>
        <taxon>Fungi</taxon>
        <taxon>Dikarya</taxon>
        <taxon>Ascomycota</taxon>
        <taxon>Pezizomycotina</taxon>
        <taxon>Eurotiomycetes</taxon>
        <taxon>Chaetothyriomycetidae</taxon>
        <taxon>Chaetothyriales</taxon>
        <taxon>Herpotrichiellaceae</taxon>
        <taxon>Cladophialophora</taxon>
    </lineage>
</organism>
<evidence type="ECO:0000313" key="2">
    <source>
        <dbReference type="EMBL" id="EXJ68742.1"/>
    </source>
</evidence>
<accession>W9WKR4</accession>
<proteinExistence type="predicted"/>
<dbReference type="OrthoDB" id="4146549at2759"/>
<dbReference type="HOGENOM" id="CLU_780749_0_0_1"/>
<evidence type="ECO:0000313" key="3">
    <source>
        <dbReference type="Proteomes" id="UP000019471"/>
    </source>
</evidence>
<keyword evidence="3" id="KW-1185">Reference proteome</keyword>
<protein>
    <submittedName>
        <fullName evidence="2">Uncharacterized protein</fullName>
    </submittedName>
</protein>
<feature type="region of interest" description="Disordered" evidence="1">
    <location>
        <begin position="1"/>
        <end position="26"/>
    </location>
</feature>
<name>W9WKR4_9EURO</name>
<dbReference type="EMBL" id="AMGX01000013">
    <property type="protein sequence ID" value="EXJ68742.1"/>
    <property type="molecule type" value="Genomic_DNA"/>
</dbReference>